<evidence type="ECO:0000256" key="1">
    <source>
        <dbReference type="SAM" id="MobiDB-lite"/>
    </source>
</evidence>
<dbReference type="EMBL" id="OUUZ01000008">
    <property type="protein sequence ID" value="SPQ21797.1"/>
    <property type="molecule type" value="Genomic_DNA"/>
</dbReference>
<reference evidence="2 3" key="1">
    <citation type="submission" date="2018-04" db="EMBL/GenBank/DDBJ databases">
        <authorList>
            <person name="Huttner S."/>
            <person name="Dainat J."/>
        </authorList>
    </citation>
    <scope>NUCLEOTIDE SEQUENCE [LARGE SCALE GENOMIC DNA]</scope>
</reference>
<feature type="compositionally biased region" description="Low complexity" evidence="1">
    <location>
        <begin position="105"/>
        <end position="121"/>
    </location>
</feature>
<organism evidence="2 3">
    <name type="scientific">Thermothielavioides terrestris</name>
    <dbReference type="NCBI Taxonomy" id="2587410"/>
    <lineage>
        <taxon>Eukaryota</taxon>
        <taxon>Fungi</taxon>
        <taxon>Dikarya</taxon>
        <taxon>Ascomycota</taxon>
        <taxon>Pezizomycotina</taxon>
        <taxon>Sordariomycetes</taxon>
        <taxon>Sordariomycetidae</taxon>
        <taxon>Sordariales</taxon>
        <taxon>Chaetomiaceae</taxon>
        <taxon>Thermothielavioides</taxon>
    </lineage>
</organism>
<gene>
    <name evidence="2" type="ORF">TT172_LOCUS4216</name>
</gene>
<feature type="compositionally biased region" description="Acidic residues" evidence="1">
    <location>
        <begin position="224"/>
        <end position="234"/>
    </location>
</feature>
<evidence type="ECO:0000313" key="3">
    <source>
        <dbReference type="Proteomes" id="UP000289323"/>
    </source>
</evidence>
<dbReference type="Proteomes" id="UP000289323">
    <property type="component" value="Unassembled WGS sequence"/>
</dbReference>
<feature type="region of interest" description="Disordered" evidence="1">
    <location>
        <begin position="1"/>
        <end position="121"/>
    </location>
</feature>
<name>A0A446BGZ6_9PEZI</name>
<dbReference type="AlphaFoldDB" id="A0A446BGZ6"/>
<feature type="compositionally biased region" description="Polar residues" evidence="1">
    <location>
        <begin position="66"/>
        <end position="85"/>
    </location>
</feature>
<accession>A0A446BGZ6</accession>
<feature type="compositionally biased region" description="Low complexity" evidence="1">
    <location>
        <begin position="309"/>
        <end position="320"/>
    </location>
</feature>
<evidence type="ECO:0000313" key="2">
    <source>
        <dbReference type="EMBL" id="SPQ21797.1"/>
    </source>
</evidence>
<sequence length="382" mass="40314">MSHAWPVEPAMDPQYARRRAPPMEPASNAAYTHSRSRTTSSNTFPTDMQAPFPANPYPPQMHLAQPNVSHQRRSPSVNTFSTVSSGGMAPPAAYRTSPTLDIRRSTSSRSGGASSAPQSGSYVALLRKQKATVWCDRAQYEDPRLLAQQRAAKMRANLEIVESGSGLGIGLGGSGRTATGLSSTGGKVAAKIRHHGKPTVIGYSPGSNFNGIGGVPLRLSATEVEGEESEEDDAAMQRLHHRRTGSSGRNSIASGKRAMPHRPSGGLGPANSQQGGAARWSPGDTPERTGSLVGEKQSEQALPGDDAGSGRARSIGSGSSERLDNVPELSGNSAHLASNSRKNAAVTREKSVKSVDDLKRRGSVDERTMTLTTGRLFIANPD</sequence>
<protein>
    <submittedName>
        <fullName evidence="2">F03147c3-2cae-4792-8cb3-57973ca7f692</fullName>
    </submittedName>
</protein>
<feature type="region of interest" description="Disordered" evidence="1">
    <location>
        <begin position="222"/>
        <end position="364"/>
    </location>
</feature>
<feature type="compositionally biased region" description="Basic and acidic residues" evidence="1">
    <location>
        <begin position="347"/>
        <end position="364"/>
    </location>
</feature>
<proteinExistence type="predicted"/>
<feature type="compositionally biased region" description="Polar residues" evidence="1">
    <location>
        <begin position="330"/>
        <end position="342"/>
    </location>
</feature>